<dbReference type="PANTHER" id="PTHR32027">
    <property type="entry name" value="CYTOSINE DEAMINASE"/>
    <property type="match status" value="1"/>
</dbReference>
<evidence type="ECO:0000259" key="1">
    <source>
        <dbReference type="Pfam" id="PF01979"/>
    </source>
</evidence>
<dbReference type="AlphaFoldDB" id="A0A6C0KYL1"/>
<organism evidence="2">
    <name type="scientific">viral metagenome</name>
    <dbReference type="NCBI Taxonomy" id="1070528"/>
    <lineage>
        <taxon>unclassified sequences</taxon>
        <taxon>metagenomes</taxon>
        <taxon>organismal metagenomes</taxon>
    </lineage>
</organism>
<dbReference type="SUPFAM" id="SSF51556">
    <property type="entry name" value="Metallo-dependent hydrolases"/>
    <property type="match status" value="1"/>
</dbReference>
<name>A0A6C0KYL1_9ZZZZ</name>
<evidence type="ECO:0000313" key="2">
    <source>
        <dbReference type="EMBL" id="QHU22689.1"/>
    </source>
</evidence>
<dbReference type="InterPro" id="IPR006680">
    <property type="entry name" value="Amidohydro-rel"/>
</dbReference>
<accession>A0A6C0KYL1</accession>
<protein>
    <recommendedName>
        <fullName evidence="1">Amidohydrolase-related domain-containing protein</fullName>
    </recommendedName>
</protein>
<dbReference type="InterPro" id="IPR032466">
    <property type="entry name" value="Metal_Hydrolase"/>
</dbReference>
<dbReference type="EMBL" id="MN741017">
    <property type="protein sequence ID" value="QHU22689.1"/>
    <property type="molecule type" value="Genomic_DNA"/>
</dbReference>
<dbReference type="PANTHER" id="PTHR32027:SF0">
    <property type="entry name" value="CYTOSINE DEAMINASE"/>
    <property type="match status" value="1"/>
</dbReference>
<dbReference type="Gene3D" id="3.20.20.140">
    <property type="entry name" value="Metal-dependent hydrolases"/>
    <property type="match status" value="1"/>
</dbReference>
<dbReference type="InterPro" id="IPR052349">
    <property type="entry name" value="Metallo-hydrolase_Enzymes"/>
</dbReference>
<dbReference type="GO" id="GO:0016814">
    <property type="term" value="F:hydrolase activity, acting on carbon-nitrogen (but not peptide) bonds, in cyclic amidines"/>
    <property type="evidence" value="ECO:0007669"/>
    <property type="project" value="TreeGrafter"/>
</dbReference>
<sequence length="312" mass="35981">MRMNFLRKNINWVCHHAHLDKSNIINKDLLIQSNRHMREKWYLMDTIKQNYTREDLSNRIEQSIIKIVSQNCKHIRTFVDVDKVVGLMCIEETEKLKRKWKAKGITIQTATQPLQGIVGSNENLKLFEKATKITDIVGCLPSRDYNNFDEHLDIAFSTAKRLNKPLEAHLDQLNIPVENETEIFCNFVEKYEYQGKARSVHSVSLSCKPLEKQIEIAQRLKELDIGIIVCPSAAISMMQDNKYKAPIHNSIAPVQILYDNGVNIGLGIDNINDLFMPLCDGDLHFELRLLAEATRIYNINILEQIAENKMGF</sequence>
<feature type="domain" description="Amidohydrolase-related" evidence="1">
    <location>
        <begin position="16"/>
        <end position="273"/>
    </location>
</feature>
<proteinExistence type="predicted"/>
<reference evidence="2" key="1">
    <citation type="journal article" date="2020" name="Nature">
        <title>Giant virus diversity and host interactions through global metagenomics.</title>
        <authorList>
            <person name="Schulz F."/>
            <person name="Roux S."/>
            <person name="Paez-Espino D."/>
            <person name="Jungbluth S."/>
            <person name="Walsh D.A."/>
            <person name="Denef V.J."/>
            <person name="McMahon K.D."/>
            <person name="Konstantinidis K.T."/>
            <person name="Eloe-Fadrosh E.A."/>
            <person name="Kyrpides N.C."/>
            <person name="Woyke T."/>
        </authorList>
    </citation>
    <scope>NUCLEOTIDE SEQUENCE</scope>
    <source>
        <strain evidence="2">GVMAG-S-ERX555907-63</strain>
    </source>
</reference>
<dbReference type="Pfam" id="PF01979">
    <property type="entry name" value="Amidohydro_1"/>
    <property type="match status" value="1"/>
</dbReference>